<dbReference type="PANTHER" id="PTHR32089">
    <property type="entry name" value="METHYL-ACCEPTING CHEMOTAXIS PROTEIN MCPB"/>
    <property type="match status" value="1"/>
</dbReference>
<keyword evidence="8" id="KW-1185">Reference proteome</keyword>
<dbReference type="Gene3D" id="1.10.287.950">
    <property type="entry name" value="Methyl-accepting chemotaxis protein"/>
    <property type="match status" value="1"/>
</dbReference>
<evidence type="ECO:0000256" key="1">
    <source>
        <dbReference type="ARBA" id="ARBA00023224"/>
    </source>
</evidence>
<dbReference type="PANTHER" id="PTHR32089:SF112">
    <property type="entry name" value="LYSOZYME-LIKE PROTEIN-RELATED"/>
    <property type="match status" value="1"/>
</dbReference>
<dbReference type="InterPro" id="IPR003660">
    <property type="entry name" value="HAMP_dom"/>
</dbReference>
<evidence type="ECO:0000259" key="6">
    <source>
        <dbReference type="PROSITE" id="PS50885"/>
    </source>
</evidence>
<organism evidence="7 8">
    <name type="scientific">Desulfosporosinus acididurans</name>
    <dbReference type="NCBI Taxonomy" id="476652"/>
    <lineage>
        <taxon>Bacteria</taxon>
        <taxon>Bacillati</taxon>
        <taxon>Bacillota</taxon>
        <taxon>Clostridia</taxon>
        <taxon>Eubacteriales</taxon>
        <taxon>Desulfitobacteriaceae</taxon>
        <taxon>Desulfosporosinus</taxon>
    </lineage>
</organism>
<dbReference type="PRINTS" id="PR00260">
    <property type="entry name" value="CHEMTRNSDUCR"/>
</dbReference>
<dbReference type="GO" id="GO:0006935">
    <property type="term" value="P:chemotaxis"/>
    <property type="evidence" value="ECO:0007669"/>
    <property type="project" value="InterPro"/>
</dbReference>
<dbReference type="InterPro" id="IPR004090">
    <property type="entry name" value="Chemotax_Me-accpt_rcpt"/>
</dbReference>
<evidence type="ECO:0000256" key="3">
    <source>
        <dbReference type="PROSITE-ProRule" id="PRU00284"/>
    </source>
</evidence>
<keyword evidence="4" id="KW-1133">Transmembrane helix</keyword>
<dbReference type="Proteomes" id="UP000036356">
    <property type="component" value="Unassembled WGS sequence"/>
</dbReference>
<keyword evidence="1 3" id="KW-0807">Transducer</keyword>
<dbReference type="CDD" id="cd11386">
    <property type="entry name" value="MCP_signal"/>
    <property type="match status" value="1"/>
</dbReference>
<feature type="domain" description="HAMP" evidence="6">
    <location>
        <begin position="86"/>
        <end position="139"/>
    </location>
</feature>
<dbReference type="GO" id="GO:0004888">
    <property type="term" value="F:transmembrane signaling receptor activity"/>
    <property type="evidence" value="ECO:0007669"/>
    <property type="project" value="InterPro"/>
</dbReference>
<dbReference type="EMBL" id="LDZY01000017">
    <property type="protein sequence ID" value="KLU64130.1"/>
    <property type="molecule type" value="Genomic_DNA"/>
</dbReference>
<dbReference type="CDD" id="cd06225">
    <property type="entry name" value="HAMP"/>
    <property type="match status" value="1"/>
</dbReference>
<dbReference type="SUPFAM" id="SSF58104">
    <property type="entry name" value="Methyl-accepting chemotaxis protein (MCP) signaling domain"/>
    <property type="match status" value="1"/>
</dbReference>
<feature type="transmembrane region" description="Helical" evidence="4">
    <location>
        <begin position="66"/>
        <end position="86"/>
    </location>
</feature>
<keyword evidence="4" id="KW-0472">Membrane</keyword>
<dbReference type="PATRIC" id="fig|476652.3.peg.4177"/>
<dbReference type="AlphaFoldDB" id="A0A0J1FKX6"/>
<feature type="transmembrane region" description="Helical" evidence="4">
    <location>
        <begin position="31"/>
        <end position="54"/>
    </location>
</feature>
<dbReference type="InterPro" id="IPR004089">
    <property type="entry name" value="MCPsignal_dom"/>
</dbReference>
<dbReference type="RefSeq" id="WP_047811720.1">
    <property type="nucleotide sequence ID" value="NZ_LDZY01000017.1"/>
</dbReference>
<dbReference type="GO" id="GO:0016020">
    <property type="term" value="C:membrane"/>
    <property type="evidence" value="ECO:0007669"/>
    <property type="project" value="InterPro"/>
</dbReference>
<evidence type="ECO:0000256" key="4">
    <source>
        <dbReference type="SAM" id="Phobius"/>
    </source>
</evidence>
<accession>A0A0J1FKX6</accession>
<comment type="similarity">
    <text evidence="2">Belongs to the methyl-accepting chemotaxis (MCP) protein family.</text>
</comment>
<evidence type="ECO:0000259" key="5">
    <source>
        <dbReference type="PROSITE" id="PS50111"/>
    </source>
</evidence>
<sequence>MTSFLERLSQYLFRHSRIIRWWFNLTLSHKLILAFLISALINLSSGGFAYYLALRGGKLVTHIETLLIFSTLASLLIFLYGLYISFLTSRPLRHAVDFADTLAKGDLTPTLSSLTKTDEIGKLCQSLGIMLENFRSLVENISYGVKTFQESSQTLGERVEVTASAAKQISQCIDELAQGSQNQSQDNNLQAILSTIEKMSAGIEQIDQSVSLADQASTQALTLANKGDQAITETNAQMLHIHQTVDETGTIISELGEKSSSIQTIVATIKAISDQTNLLSLNAAIEAARAGEHGRGFSVVADEVRKLAEQSNQSSVQIEQIILDIKHNVDRAIASMTAEKDVVRNGVKIIEEAQKTFNKIMETTQIVNRQVKEVAQFARNIADNSHDIFSKIEQVGAIIKETTLKTEEVASGSLEQMKAMMEINTLTEELQAASRSLQESTEKFKLE</sequence>
<reference evidence="7 8" key="1">
    <citation type="submission" date="2015-06" db="EMBL/GenBank/DDBJ databases">
        <title>Draft genome of the moderately acidophilic sulfate reducer Candidatus Desulfosporosinus acididurans strain M1.</title>
        <authorList>
            <person name="Poehlein A."/>
            <person name="Petzsch P."/>
            <person name="Johnson B.D."/>
            <person name="Schloemann M."/>
            <person name="Daniel R."/>
            <person name="Muehling M."/>
        </authorList>
    </citation>
    <scope>NUCLEOTIDE SEQUENCE [LARGE SCALE GENOMIC DNA]</scope>
    <source>
        <strain evidence="7 8">M1</strain>
    </source>
</reference>
<proteinExistence type="inferred from homology"/>
<evidence type="ECO:0000256" key="2">
    <source>
        <dbReference type="ARBA" id="ARBA00029447"/>
    </source>
</evidence>
<keyword evidence="4" id="KW-0812">Transmembrane</keyword>
<evidence type="ECO:0000313" key="8">
    <source>
        <dbReference type="Proteomes" id="UP000036356"/>
    </source>
</evidence>
<dbReference type="Gene3D" id="1.10.8.500">
    <property type="entry name" value="HAMP domain in histidine kinase"/>
    <property type="match status" value="1"/>
</dbReference>
<comment type="caution">
    <text evidence="7">The sequence shown here is derived from an EMBL/GenBank/DDBJ whole genome shotgun (WGS) entry which is preliminary data.</text>
</comment>
<dbReference type="PROSITE" id="PS50111">
    <property type="entry name" value="CHEMOTAXIS_TRANSDUC_2"/>
    <property type="match status" value="1"/>
</dbReference>
<feature type="domain" description="Methyl-accepting transducer" evidence="5">
    <location>
        <begin position="158"/>
        <end position="396"/>
    </location>
</feature>
<dbReference type="SMART" id="SM00304">
    <property type="entry name" value="HAMP"/>
    <property type="match status" value="1"/>
</dbReference>
<dbReference type="Pfam" id="PF00015">
    <property type="entry name" value="MCPsignal"/>
    <property type="match status" value="1"/>
</dbReference>
<dbReference type="GO" id="GO:0007165">
    <property type="term" value="P:signal transduction"/>
    <property type="evidence" value="ECO:0007669"/>
    <property type="project" value="UniProtKB-KW"/>
</dbReference>
<gene>
    <name evidence="7" type="primary">mcpA_3</name>
    <name evidence="7" type="ORF">DEAC_c39450</name>
</gene>
<dbReference type="Pfam" id="PF00672">
    <property type="entry name" value="HAMP"/>
    <property type="match status" value="1"/>
</dbReference>
<protein>
    <submittedName>
        <fullName evidence="7">Methyl-accepting chemotaxis protein McpA</fullName>
    </submittedName>
</protein>
<evidence type="ECO:0000313" key="7">
    <source>
        <dbReference type="EMBL" id="KLU64130.1"/>
    </source>
</evidence>
<dbReference type="STRING" id="476652.DEAC_c39450"/>
<dbReference type="PROSITE" id="PS50885">
    <property type="entry name" value="HAMP"/>
    <property type="match status" value="1"/>
</dbReference>
<name>A0A0J1FKX6_9FIRM</name>
<dbReference type="SMART" id="SM00283">
    <property type="entry name" value="MA"/>
    <property type="match status" value="1"/>
</dbReference>